<dbReference type="AlphaFoldDB" id="A0AAV4NEP1"/>
<name>A0AAV4NEP1_CAEEX</name>
<accession>A0AAV4NEP1</accession>
<evidence type="ECO:0000313" key="2">
    <source>
        <dbReference type="Proteomes" id="UP001054945"/>
    </source>
</evidence>
<dbReference type="Proteomes" id="UP001054945">
    <property type="component" value="Unassembled WGS sequence"/>
</dbReference>
<evidence type="ECO:0000313" key="1">
    <source>
        <dbReference type="EMBL" id="GIX83245.1"/>
    </source>
</evidence>
<protein>
    <submittedName>
        <fullName evidence="1">Uncharacterized protein</fullName>
    </submittedName>
</protein>
<sequence length="137" mass="15908">MAVFAILPSSGKALPPQSPLADVRCSWTALARRNDHTIVSLLCWLKTGKELLQKGRGKRDPPPLSPLADDRCSWTALARRDDHAIHQNLCLLWWQKREWELLEKEGCPVRSFRCHNIYWHDKWKTVGMRTIFHKANI</sequence>
<gene>
    <name evidence="1" type="ORF">CEXT_290051</name>
</gene>
<reference evidence="1 2" key="1">
    <citation type="submission" date="2021-06" db="EMBL/GenBank/DDBJ databases">
        <title>Caerostris extrusa draft genome.</title>
        <authorList>
            <person name="Kono N."/>
            <person name="Arakawa K."/>
        </authorList>
    </citation>
    <scope>NUCLEOTIDE SEQUENCE [LARGE SCALE GENOMIC DNA]</scope>
</reference>
<comment type="caution">
    <text evidence="1">The sequence shown here is derived from an EMBL/GenBank/DDBJ whole genome shotgun (WGS) entry which is preliminary data.</text>
</comment>
<organism evidence="1 2">
    <name type="scientific">Caerostris extrusa</name>
    <name type="common">Bark spider</name>
    <name type="synonym">Caerostris bankana</name>
    <dbReference type="NCBI Taxonomy" id="172846"/>
    <lineage>
        <taxon>Eukaryota</taxon>
        <taxon>Metazoa</taxon>
        <taxon>Ecdysozoa</taxon>
        <taxon>Arthropoda</taxon>
        <taxon>Chelicerata</taxon>
        <taxon>Arachnida</taxon>
        <taxon>Araneae</taxon>
        <taxon>Araneomorphae</taxon>
        <taxon>Entelegynae</taxon>
        <taxon>Araneoidea</taxon>
        <taxon>Araneidae</taxon>
        <taxon>Caerostris</taxon>
    </lineage>
</organism>
<proteinExistence type="predicted"/>
<dbReference type="EMBL" id="BPLR01003310">
    <property type="protein sequence ID" value="GIX83245.1"/>
    <property type="molecule type" value="Genomic_DNA"/>
</dbReference>
<keyword evidence="2" id="KW-1185">Reference proteome</keyword>